<evidence type="ECO:0000313" key="3">
    <source>
        <dbReference type="EMBL" id="EMR68608.1"/>
    </source>
</evidence>
<gene>
    <name evidence="3" type="ORF">UCREL1_4369</name>
</gene>
<sequence length="158" mass="17238">MTLSISTLLLLPLGVFATPTEHGIATTRAIETAPFTPGSEPYELCTSHTITSLDLGDNVGSWISCLELQQWANDNPGKWTINDPADPEYWTALDKWDDCALVVENGTPTYVGNKDVDKLIQYVFFRTGTHMGSVEAKGTLTCTGGVTLNWWLRGSDGL</sequence>
<dbReference type="Pfam" id="PF14856">
    <property type="entry name" value="Hce2"/>
    <property type="match status" value="1"/>
</dbReference>
<feature type="signal peptide" evidence="1">
    <location>
        <begin position="1"/>
        <end position="17"/>
    </location>
</feature>
<dbReference type="InterPro" id="IPR029226">
    <property type="entry name" value="Ecp2-like"/>
</dbReference>
<feature type="domain" description="Ecp2 effector protein-like" evidence="2">
    <location>
        <begin position="57"/>
        <end position="142"/>
    </location>
</feature>
<dbReference type="KEGG" id="ela:UCREL1_4369"/>
<feature type="chain" id="PRO_5004085005" description="Ecp2 effector protein-like domain-containing protein" evidence="1">
    <location>
        <begin position="18"/>
        <end position="158"/>
    </location>
</feature>
<dbReference type="Proteomes" id="UP000012174">
    <property type="component" value="Unassembled WGS sequence"/>
</dbReference>
<evidence type="ECO:0000313" key="4">
    <source>
        <dbReference type="Proteomes" id="UP000012174"/>
    </source>
</evidence>
<dbReference type="OMA" id="CATETHH"/>
<name>M7SVT8_EUTLA</name>
<protein>
    <recommendedName>
        <fullName evidence="2">Ecp2 effector protein-like domain-containing protein</fullName>
    </recommendedName>
</protein>
<dbReference type="OrthoDB" id="4736518at2759"/>
<evidence type="ECO:0000259" key="2">
    <source>
        <dbReference type="Pfam" id="PF14856"/>
    </source>
</evidence>
<accession>M7SVT8</accession>
<dbReference type="AlphaFoldDB" id="M7SVT8"/>
<organism evidence="3 4">
    <name type="scientific">Eutypa lata (strain UCR-EL1)</name>
    <name type="common">Grapevine dieback disease fungus</name>
    <name type="synonym">Eutypa armeniacae</name>
    <dbReference type="NCBI Taxonomy" id="1287681"/>
    <lineage>
        <taxon>Eukaryota</taxon>
        <taxon>Fungi</taxon>
        <taxon>Dikarya</taxon>
        <taxon>Ascomycota</taxon>
        <taxon>Pezizomycotina</taxon>
        <taxon>Sordariomycetes</taxon>
        <taxon>Xylariomycetidae</taxon>
        <taxon>Xylariales</taxon>
        <taxon>Diatrypaceae</taxon>
        <taxon>Eutypa</taxon>
    </lineage>
</organism>
<dbReference type="EMBL" id="KB706203">
    <property type="protein sequence ID" value="EMR68608.1"/>
    <property type="molecule type" value="Genomic_DNA"/>
</dbReference>
<reference evidence="4" key="1">
    <citation type="journal article" date="2013" name="Genome Announc.">
        <title>Draft genome sequence of the grapevine dieback fungus Eutypa lata UCR-EL1.</title>
        <authorList>
            <person name="Blanco-Ulate B."/>
            <person name="Rolshausen P.E."/>
            <person name="Cantu D."/>
        </authorList>
    </citation>
    <scope>NUCLEOTIDE SEQUENCE [LARGE SCALE GENOMIC DNA]</scope>
    <source>
        <strain evidence="4">UCR-EL1</strain>
    </source>
</reference>
<keyword evidence="4" id="KW-1185">Reference proteome</keyword>
<keyword evidence="1" id="KW-0732">Signal</keyword>
<proteinExistence type="predicted"/>
<dbReference type="HOGENOM" id="CLU_1669398_0_0_1"/>
<evidence type="ECO:0000256" key="1">
    <source>
        <dbReference type="SAM" id="SignalP"/>
    </source>
</evidence>